<evidence type="ECO:0000256" key="1">
    <source>
        <dbReference type="SAM" id="Phobius"/>
    </source>
</evidence>
<feature type="transmembrane region" description="Helical" evidence="1">
    <location>
        <begin position="49"/>
        <end position="72"/>
    </location>
</feature>
<protein>
    <recommendedName>
        <fullName evidence="4">DUF4383 domain-containing protein</fullName>
    </recommendedName>
</protein>
<feature type="transmembrane region" description="Helical" evidence="1">
    <location>
        <begin position="110"/>
        <end position="131"/>
    </location>
</feature>
<dbReference type="AlphaFoldDB" id="A0A916UHR1"/>
<proteinExistence type="predicted"/>
<accession>A0A916UHR1</accession>
<feature type="transmembrane region" description="Helical" evidence="1">
    <location>
        <begin position="84"/>
        <end position="104"/>
    </location>
</feature>
<dbReference type="Pfam" id="PF14325">
    <property type="entry name" value="DUF4383"/>
    <property type="match status" value="1"/>
</dbReference>
<gene>
    <name evidence="2" type="ORF">GCM10011410_27180</name>
</gene>
<evidence type="ECO:0008006" key="4">
    <source>
        <dbReference type="Google" id="ProtNLM"/>
    </source>
</evidence>
<dbReference type="RefSeq" id="WP_188676005.1">
    <property type="nucleotide sequence ID" value="NZ_BMJH01000003.1"/>
</dbReference>
<name>A0A916UHR1_9ACTN</name>
<reference evidence="2" key="1">
    <citation type="journal article" date="2014" name="Int. J. Syst. Evol. Microbiol.">
        <title>Complete genome sequence of Corynebacterium casei LMG S-19264T (=DSM 44701T), isolated from a smear-ripened cheese.</title>
        <authorList>
            <consortium name="US DOE Joint Genome Institute (JGI-PGF)"/>
            <person name="Walter F."/>
            <person name="Albersmeier A."/>
            <person name="Kalinowski J."/>
            <person name="Ruckert C."/>
        </authorList>
    </citation>
    <scope>NUCLEOTIDE SEQUENCE</scope>
    <source>
        <strain evidence="2">CGMCC 1.15478</strain>
    </source>
</reference>
<organism evidence="2 3">
    <name type="scientific">Hoyosella rhizosphaerae</name>
    <dbReference type="NCBI Taxonomy" id="1755582"/>
    <lineage>
        <taxon>Bacteria</taxon>
        <taxon>Bacillati</taxon>
        <taxon>Actinomycetota</taxon>
        <taxon>Actinomycetes</taxon>
        <taxon>Mycobacteriales</taxon>
        <taxon>Hoyosellaceae</taxon>
        <taxon>Hoyosella</taxon>
    </lineage>
</organism>
<evidence type="ECO:0000313" key="3">
    <source>
        <dbReference type="Proteomes" id="UP000641514"/>
    </source>
</evidence>
<dbReference type="Proteomes" id="UP000641514">
    <property type="component" value="Unassembled WGS sequence"/>
</dbReference>
<comment type="caution">
    <text evidence="2">The sequence shown here is derived from an EMBL/GenBank/DDBJ whole genome shotgun (WGS) entry which is preliminary data.</text>
</comment>
<feature type="transmembrane region" description="Helical" evidence="1">
    <location>
        <begin position="9"/>
        <end position="29"/>
    </location>
</feature>
<keyword evidence="1" id="KW-0472">Membrane</keyword>
<keyword evidence="3" id="KW-1185">Reference proteome</keyword>
<keyword evidence="1" id="KW-1133">Transmembrane helix</keyword>
<keyword evidence="1" id="KW-0812">Transmembrane</keyword>
<dbReference type="EMBL" id="BMJH01000003">
    <property type="protein sequence ID" value="GGC72687.1"/>
    <property type="molecule type" value="Genomic_DNA"/>
</dbReference>
<evidence type="ECO:0000313" key="2">
    <source>
        <dbReference type="EMBL" id="GGC72687.1"/>
    </source>
</evidence>
<sequence>MFRSVNQPVGYVFGAVYVVVGILGFTVSGGHDVAGAHGGELFGVFGVNALHNVVHIGIGVALIAGAAAGALVSRRMNVTVGVMYLFVGFVGPIISTTSLNILALNGPDHVLHVVSAAVLIGFGLLADSPVVRRKSVNR</sequence>
<reference evidence="2" key="2">
    <citation type="submission" date="2020-09" db="EMBL/GenBank/DDBJ databases">
        <authorList>
            <person name="Sun Q."/>
            <person name="Zhou Y."/>
        </authorList>
    </citation>
    <scope>NUCLEOTIDE SEQUENCE</scope>
    <source>
        <strain evidence="2">CGMCC 1.15478</strain>
    </source>
</reference>